<gene>
    <name evidence="2" type="ORF">CBI38_28805</name>
</gene>
<keyword evidence="3" id="KW-1185">Reference proteome</keyword>
<sequence length="95" mass="9942">MRACSVSTTTRGPVSAASSIAKASVSVVRRPDVDSSIVSRSRGRSRTKRSPEPAGPTVQIREIVASHAGVPSSSSSDLVSIHRQLRSARLSSNVT</sequence>
<dbReference type="KEGG" id="roz:CBI38_28805"/>
<proteinExistence type="predicted"/>
<accession>A0A2S2C2E8</accession>
<feature type="compositionally biased region" description="Low complexity" evidence="1">
    <location>
        <begin position="14"/>
        <end position="40"/>
    </location>
</feature>
<name>A0A2S2C2E8_9NOCA</name>
<reference evidence="2 3" key="1">
    <citation type="submission" date="2017-05" db="EMBL/GenBank/DDBJ databases">
        <title>Isolation of Rhodococcus sp. S2-17 biodegrading of BP-3.</title>
        <authorList>
            <person name="Lee Y."/>
            <person name="Kim K.H."/>
            <person name="Chun B.H."/>
            <person name="Jung H.S."/>
            <person name="Jeon C.O."/>
        </authorList>
    </citation>
    <scope>NUCLEOTIDE SEQUENCE [LARGE SCALE GENOMIC DNA]</scope>
    <source>
        <strain evidence="2 3">S2-17</strain>
    </source>
</reference>
<evidence type="ECO:0000313" key="3">
    <source>
        <dbReference type="Proteomes" id="UP000245711"/>
    </source>
</evidence>
<evidence type="ECO:0000313" key="2">
    <source>
        <dbReference type="EMBL" id="AWK74964.1"/>
    </source>
</evidence>
<organism evidence="2 3">
    <name type="scientific">Rhodococcus oxybenzonivorans</name>
    <dbReference type="NCBI Taxonomy" id="1990687"/>
    <lineage>
        <taxon>Bacteria</taxon>
        <taxon>Bacillati</taxon>
        <taxon>Actinomycetota</taxon>
        <taxon>Actinomycetes</taxon>
        <taxon>Mycobacteriales</taxon>
        <taxon>Nocardiaceae</taxon>
        <taxon>Rhodococcus</taxon>
    </lineage>
</organism>
<protein>
    <submittedName>
        <fullName evidence="2">Uncharacterized protein</fullName>
    </submittedName>
</protein>
<evidence type="ECO:0000256" key="1">
    <source>
        <dbReference type="SAM" id="MobiDB-lite"/>
    </source>
</evidence>
<feature type="compositionally biased region" description="Polar residues" evidence="1">
    <location>
        <begin position="1"/>
        <end position="12"/>
    </location>
</feature>
<feature type="region of interest" description="Disordered" evidence="1">
    <location>
        <begin position="1"/>
        <end position="95"/>
    </location>
</feature>
<dbReference type="EMBL" id="CP021354">
    <property type="protein sequence ID" value="AWK74964.1"/>
    <property type="molecule type" value="Genomic_DNA"/>
</dbReference>
<dbReference type="Proteomes" id="UP000245711">
    <property type="component" value="Chromosome"/>
</dbReference>
<dbReference type="AlphaFoldDB" id="A0A2S2C2E8"/>